<dbReference type="AlphaFoldDB" id="A0A315W273"/>
<dbReference type="GO" id="GO:0008168">
    <property type="term" value="F:methyltransferase activity"/>
    <property type="evidence" value="ECO:0007669"/>
    <property type="project" value="TreeGrafter"/>
</dbReference>
<dbReference type="Gene3D" id="3.40.50.150">
    <property type="entry name" value="Vaccinia Virus protein VP39"/>
    <property type="match status" value="1"/>
</dbReference>
<comment type="caution">
    <text evidence="1">The sequence shown here is derived from an EMBL/GenBank/DDBJ whole genome shotgun (WGS) entry which is preliminary data.</text>
</comment>
<dbReference type="PANTHER" id="PTHR43675">
    <property type="entry name" value="ARSENITE METHYLTRANSFERASE"/>
    <property type="match status" value="1"/>
</dbReference>
<evidence type="ECO:0000313" key="1">
    <source>
        <dbReference type="EMBL" id="PWA29761.1"/>
    </source>
</evidence>
<protein>
    <recommendedName>
        <fullName evidence="3">Methyltransferase type 11 domain-containing protein</fullName>
    </recommendedName>
</protein>
<evidence type="ECO:0000313" key="2">
    <source>
        <dbReference type="Proteomes" id="UP000250572"/>
    </source>
</evidence>
<dbReference type="SUPFAM" id="SSF53335">
    <property type="entry name" value="S-adenosyl-L-methionine-dependent methyltransferases"/>
    <property type="match status" value="1"/>
</dbReference>
<dbReference type="Proteomes" id="UP000250572">
    <property type="component" value="Unassembled WGS sequence"/>
</dbReference>
<name>A0A315W273_GAMAF</name>
<accession>A0A315W273</accession>
<dbReference type="STRING" id="33528.ENSGAFP00000016681"/>
<dbReference type="EMBL" id="NHOQ01000541">
    <property type="protein sequence ID" value="PWA29761.1"/>
    <property type="molecule type" value="Genomic_DNA"/>
</dbReference>
<proteinExistence type="predicted"/>
<sequence length="315" mass="35620">MNADEARLKLRELLGQVNPSELPKLLDWMKNSEDLRARLPVDAMLPSETAAQHKMQQRQRPTVHVDSFLYSEDQVDALCEEGAMSRNYCLSCGSFRTAPLDFISHSFSMSELQFLFQNVLPDLSGRTVVDVGSRLGAVLYGGYVYSSASRLIGLELSEDFVRLQNDMLHKYGMSDRVQVRVSDRPSSLLSHRHSHTPLIKTTPPLTPPVPTQVLHANVCTQEVLLQGADVLVLNNVFEYFMEPTEQIGAWKFIMQAFRRRGALLVTVPSLQESLDALQVPLPPGWVEELPVDYNVYLGRDADPEELRQIHLYRVV</sequence>
<dbReference type="PANTHER" id="PTHR43675:SF1">
    <property type="entry name" value="RIKEN CDNA 2700097O09 GENE"/>
    <property type="match status" value="1"/>
</dbReference>
<evidence type="ECO:0008006" key="3">
    <source>
        <dbReference type="Google" id="ProtNLM"/>
    </source>
</evidence>
<dbReference type="InterPro" id="IPR026669">
    <property type="entry name" value="Arsenite_MeTrfase-like"/>
</dbReference>
<gene>
    <name evidence="1" type="ORF">CCH79_00007744</name>
</gene>
<keyword evidence="2" id="KW-1185">Reference proteome</keyword>
<dbReference type="InterPro" id="IPR029063">
    <property type="entry name" value="SAM-dependent_MTases_sf"/>
</dbReference>
<feature type="non-terminal residue" evidence="1">
    <location>
        <position position="315"/>
    </location>
</feature>
<organism evidence="1 2">
    <name type="scientific">Gambusia affinis</name>
    <name type="common">Western mosquitofish</name>
    <name type="synonym">Heterandria affinis</name>
    <dbReference type="NCBI Taxonomy" id="33528"/>
    <lineage>
        <taxon>Eukaryota</taxon>
        <taxon>Metazoa</taxon>
        <taxon>Chordata</taxon>
        <taxon>Craniata</taxon>
        <taxon>Vertebrata</taxon>
        <taxon>Euteleostomi</taxon>
        <taxon>Actinopterygii</taxon>
        <taxon>Neopterygii</taxon>
        <taxon>Teleostei</taxon>
        <taxon>Neoteleostei</taxon>
        <taxon>Acanthomorphata</taxon>
        <taxon>Ovalentaria</taxon>
        <taxon>Atherinomorphae</taxon>
        <taxon>Cyprinodontiformes</taxon>
        <taxon>Poeciliidae</taxon>
        <taxon>Poeciliinae</taxon>
        <taxon>Gambusia</taxon>
    </lineage>
</organism>
<reference evidence="1 2" key="1">
    <citation type="journal article" date="2018" name="G3 (Bethesda)">
        <title>A High-Quality Reference Genome for the Invasive Mosquitofish Gambusia affinis Using a Chicago Library.</title>
        <authorList>
            <person name="Hoffberg S.L."/>
            <person name="Troendle N.J."/>
            <person name="Glenn T.C."/>
            <person name="Mahmud O."/>
            <person name="Louha S."/>
            <person name="Chalopin D."/>
            <person name="Bennetzen J.L."/>
            <person name="Mauricio R."/>
        </authorList>
    </citation>
    <scope>NUCLEOTIDE SEQUENCE [LARGE SCALE GENOMIC DNA]</scope>
    <source>
        <strain evidence="1">NE01/NJP1002.9</strain>
        <tissue evidence="1">Muscle</tissue>
    </source>
</reference>